<evidence type="ECO:0000256" key="1">
    <source>
        <dbReference type="SAM" id="Phobius"/>
    </source>
</evidence>
<keyword evidence="1" id="KW-0812">Transmembrane</keyword>
<protein>
    <submittedName>
        <fullName evidence="2">CLUMA_CG017066, isoform A</fullName>
    </submittedName>
</protein>
<feature type="transmembrane region" description="Helical" evidence="1">
    <location>
        <begin position="6"/>
        <end position="25"/>
    </location>
</feature>
<dbReference type="Proteomes" id="UP000183832">
    <property type="component" value="Unassembled WGS sequence"/>
</dbReference>
<sequence>MLKPFLYKYALICILAEDIVLYIILNTTRHQHKRNEAFLSYSQSLIIIFQASKLNDSFCPLQQERKLFEYPEEILTTYSGKKTFP</sequence>
<keyword evidence="3" id="KW-1185">Reference proteome</keyword>
<dbReference type="AlphaFoldDB" id="A0A1J1IZD1"/>
<name>A0A1J1IZD1_9DIPT</name>
<organism evidence="2 3">
    <name type="scientific">Clunio marinus</name>
    <dbReference type="NCBI Taxonomy" id="568069"/>
    <lineage>
        <taxon>Eukaryota</taxon>
        <taxon>Metazoa</taxon>
        <taxon>Ecdysozoa</taxon>
        <taxon>Arthropoda</taxon>
        <taxon>Hexapoda</taxon>
        <taxon>Insecta</taxon>
        <taxon>Pterygota</taxon>
        <taxon>Neoptera</taxon>
        <taxon>Endopterygota</taxon>
        <taxon>Diptera</taxon>
        <taxon>Nematocera</taxon>
        <taxon>Chironomoidea</taxon>
        <taxon>Chironomidae</taxon>
        <taxon>Clunio</taxon>
    </lineage>
</organism>
<dbReference type="EMBL" id="CVRI01000060">
    <property type="protein sequence ID" value="CRL03945.1"/>
    <property type="molecule type" value="Genomic_DNA"/>
</dbReference>
<accession>A0A1J1IZD1</accession>
<reference evidence="2 3" key="1">
    <citation type="submission" date="2015-04" db="EMBL/GenBank/DDBJ databases">
        <authorList>
            <person name="Syromyatnikov M.Y."/>
            <person name="Popov V.N."/>
        </authorList>
    </citation>
    <scope>NUCLEOTIDE SEQUENCE [LARGE SCALE GENOMIC DNA]</scope>
</reference>
<gene>
    <name evidence="2" type="ORF">CLUMA_CG017066</name>
</gene>
<keyword evidence="1" id="KW-0472">Membrane</keyword>
<keyword evidence="1" id="KW-1133">Transmembrane helix</keyword>
<evidence type="ECO:0000313" key="3">
    <source>
        <dbReference type="Proteomes" id="UP000183832"/>
    </source>
</evidence>
<proteinExistence type="predicted"/>
<evidence type="ECO:0000313" key="2">
    <source>
        <dbReference type="EMBL" id="CRL03945.1"/>
    </source>
</evidence>